<feature type="region of interest" description="Disordered" evidence="1">
    <location>
        <begin position="1"/>
        <end position="43"/>
    </location>
</feature>
<proteinExistence type="predicted"/>
<organism evidence="2 3">
    <name type="scientific">Kribbella jejuensis</name>
    <dbReference type="NCBI Taxonomy" id="236068"/>
    <lineage>
        <taxon>Bacteria</taxon>
        <taxon>Bacillati</taxon>
        <taxon>Actinomycetota</taxon>
        <taxon>Actinomycetes</taxon>
        <taxon>Propionibacteriales</taxon>
        <taxon>Kribbellaceae</taxon>
        <taxon>Kribbella</taxon>
    </lineage>
</organism>
<comment type="caution">
    <text evidence="2">The sequence shown here is derived from an EMBL/GenBank/DDBJ whole genome shotgun (WGS) entry which is preliminary data.</text>
</comment>
<sequence length="69" mass="7792">MVESMAGSGVEWSGDSDRPVKRNELGWPELRSAPAEPCEGRNPMTERVCRLGYHQGYHRDDTGAEWLDD</sequence>
<feature type="compositionally biased region" description="Basic and acidic residues" evidence="1">
    <location>
        <begin position="15"/>
        <end position="24"/>
    </location>
</feature>
<gene>
    <name evidence="2" type="ORF">FB475_2885</name>
</gene>
<dbReference type="EMBL" id="VFMM01000001">
    <property type="protein sequence ID" value="TQJ18736.1"/>
    <property type="molecule type" value="Genomic_DNA"/>
</dbReference>
<reference evidence="2 3" key="1">
    <citation type="submission" date="2019-06" db="EMBL/GenBank/DDBJ databases">
        <title>Sequencing the genomes of 1000 actinobacteria strains.</title>
        <authorList>
            <person name="Klenk H.-P."/>
        </authorList>
    </citation>
    <scope>NUCLEOTIDE SEQUENCE [LARGE SCALE GENOMIC DNA]</scope>
    <source>
        <strain evidence="2 3">DSM 17305</strain>
    </source>
</reference>
<dbReference type="AlphaFoldDB" id="A0A542EU79"/>
<protein>
    <submittedName>
        <fullName evidence="2">Uncharacterized protein</fullName>
    </submittedName>
</protein>
<evidence type="ECO:0000256" key="1">
    <source>
        <dbReference type="SAM" id="MobiDB-lite"/>
    </source>
</evidence>
<name>A0A542EU79_9ACTN</name>
<evidence type="ECO:0000313" key="2">
    <source>
        <dbReference type="EMBL" id="TQJ18736.1"/>
    </source>
</evidence>
<evidence type="ECO:0000313" key="3">
    <source>
        <dbReference type="Proteomes" id="UP000316298"/>
    </source>
</evidence>
<keyword evidence="3" id="KW-1185">Reference proteome</keyword>
<accession>A0A542EU79</accession>
<dbReference type="Proteomes" id="UP000316298">
    <property type="component" value="Unassembled WGS sequence"/>
</dbReference>